<evidence type="ECO:0000313" key="3">
    <source>
        <dbReference type="EMBL" id="KHJ84106.1"/>
    </source>
</evidence>
<dbReference type="GO" id="GO:0006509">
    <property type="term" value="P:membrane protein ectodomain proteolysis"/>
    <property type="evidence" value="ECO:0007669"/>
    <property type="project" value="TreeGrafter"/>
</dbReference>
<name>A0A0B1SJQ4_OESDE</name>
<feature type="compositionally biased region" description="Polar residues" evidence="1">
    <location>
        <begin position="30"/>
        <end position="43"/>
    </location>
</feature>
<keyword evidence="2" id="KW-0472">Membrane</keyword>
<dbReference type="GO" id="GO:0016485">
    <property type="term" value="P:protein processing"/>
    <property type="evidence" value="ECO:0007669"/>
    <property type="project" value="InterPro"/>
</dbReference>
<reference evidence="3 4" key="1">
    <citation type="submission" date="2014-03" db="EMBL/GenBank/DDBJ databases">
        <title>Draft genome of the hookworm Oesophagostomum dentatum.</title>
        <authorList>
            <person name="Mitreva M."/>
        </authorList>
    </citation>
    <scope>NUCLEOTIDE SEQUENCE [LARGE SCALE GENOMIC DNA]</scope>
    <source>
        <strain evidence="3 4">OD-Hann</strain>
    </source>
</reference>
<evidence type="ECO:0000313" key="4">
    <source>
        <dbReference type="Proteomes" id="UP000053660"/>
    </source>
</evidence>
<gene>
    <name evidence="3" type="ORF">OESDEN_16184</name>
</gene>
<dbReference type="GO" id="GO:0007219">
    <property type="term" value="P:Notch signaling pathway"/>
    <property type="evidence" value="ECO:0007669"/>
    <property type="project" value="TreeGrafter"/>
</dbReference>
<dbReference type="AlphaFoldDB" id="A0A0B1SJQ4"/>
<dbReference type="GO" id="GO:0042500">
    <property type="term" value="F:aspartic endopeptidase activity, intramembrane cleaving"/>
    <property type="evidence" value="ECO:0007669"/>
    <property type="project" value="InterPro"/>
</dbReference>
<dbReference type="EMBL" id="KN570116">
    <property type="protein sequence ID" value="KHJ84106.1"/>
    <property type="molecule type" value="Genomic_DNA"/>
</dbReference>
<protein>
    <recommendedName>
        <fullName evidence="5">Presenilin</fullName>
    </recommendedName>
</protein>
<proteinExistence type="predicted"/>
<dbReference type="GO" id="GO:0070765">
    <property type="term" value="C:gamma-secretase complex"/>
    <property type="evidence" value="ECO:0007669"/>
    <property type="project" value="TreeGrafter"/>
</dbReference>
<keyword evidence="2" id="KW-0812">Transmembrane</keyword>
<evidence type="ECO:0008006" key="5">
    <source>
        <dbReference type="Google" id="ProtNLM"/>
    </source>
</evidence>
<dbReference type="GO" id="GO:0055074">
    <property type="term" value="P:calcium ion homeostasis"/>
    <property type="evidence" value="ECO:0007669"/>
    <property type="project" value="TreeGrafter"/>
</dbReference>
<dbReference type="GO" id="GO:0034205">
    <property type="term" value="P:amyloid-beta formation"/>
    <property type="evidence" value="ECO:0007669"/>
    <property type="project" value="TreeGrafter"/>
</dbReference>
<dbReference type="InterPro" id="IPR001108">
    <property type="entry name" value="Peptidase_A22A"/>
</dbReference>
<accession>A0A0B1SJQ4</accession>
<dbReference type="PANTHER" id="PTHR10202:SF13">
    <property type="entry name" value="PRESENILIN HOMOLOG"/>
    <property type="match status" value="1"/>
</dbReference>
<evidence type="ECO:0000256" key="2">
    <source>
        <dbReference type="SAM" id="Phobius"/>
    </source>
</evidence>
<feature type="compositionally biased region" description="Polar residues" evidence="1">
    <location>
        <begin position="1"/>
        <end position="16"/>
    </location>
</feature>
<dbReference type="Proteomes" id="UP000053660">
    <property type="component" value="Unassembled WGS sequence"/>
</dbReference>
<keyword evidence="4" id="KW-1185">Reference proteome</keyword>
<dbReference type="PANTHER" id="PTHR10202">
    <property type="entry name" value="PRESENILIN"/>
    <property type="match status" value="1"/>
</dbReference>
<feature type="compositionally biased region" description="Low complexity" evidence="1">
    <location>
        <begin position="17"/>
        <end position="29"/>
    </location>
</feature>
<evidence type="ECO:0000256" key="1">
    <source>
        <dbReference type="SAM" id="MobiDB-lite"/>
    </source>
</evidence>
<feature type="region of interest" description="Disordered" evidence="1">
    <location>
        <begin position="1"/>
        <end position="56"/>
    </location>
</feature>
<organism evidence="3 4">
    <name type="scientific">Oesophagostomum dentatum</name>
    <name type="common">Nodular worm</name>
    <dbReference type="NCBI Taxonomy" id="61180"/>
    <lineage>
        <taxon>Eukaryota</taxon>
        <taxon>Metazoa</taxon>
        <taxon>Ecdysozoa</taxon>
        <taxon>Nematoda</taxon>
        <taxon>Chromadorea</taxon>
        <taxon>Rhabditida</taxon>
        <taxon>Rhabditina</taxon>
        <taxon>Rhabditomorpha</taxon>
        <taxon>Strongyloidea</taxon>
        <taxon>Strongylidae</taxon>
        <taxon>Oesophagostomum</taxon>
    </lineage>
</organism>
<sequence>MSSPPDEGTSQSTATSVPKTKPVATTVTANSYGSAVSTSVEDSANQERGEEQEEEAELKYGAGHVINLFVPVSLCMVMVVFTMNTVTFYSQNDGRHL</sequence>
<keyword evidence="2" id="KW-1133">Transmembrane helix</keyword>
<feature type="transmembrane region" description="Helical" evidence="2">
    <location>
        <begin position="68"/>
        <end position="89"/>
    </location>
</feature>